<proteinExistence type="predicted"/>
<dbReference type="AlphaFoldDB" id="A0A4R9LZG6"/>
<accession>A0A4R9LZG6</accession>
<dbReference type="EMBL" id="RQHW01000042">
    <property type="protein sequence ID" value="TGN19021.1"/>
    <property type="molecule type" value="Genomic_DNA"/>
</dbReference>
<dbReference type="RefSeq" id="WP_135760704.1">
    <property type="nucleotide sequence ID" value="NZ_RQHW01000042.1"/>
</dbReference>
<protein>
    <submittedName>
        <fullName evidence="3">SH3 domain-containing protein</fullName>
    </submittedName>
</protein>
<dbReference type="OrthoDB" id="322924at2"/>
<dbReference type="InterPro" id="IPR003646">
    <property type="entry name" value="SH3-like_bac-type"/>
</dbReference>
<feature type="chain" id="PRO_5020379373" evidence="1">
    <location>
        <begin position="24"/>
        <end position="282"/>
    </location>
</feature>
<dbReference type="Proteomes" id="UP000298058">
    <property type="component" value="Unassembled WGS sequence"/>
</dbReference>
<keyword evidence="1" id="KW-0732">Signal</keyword>
<comment type="caution">
    <text evidence="3">The sequence shown here is derived from an EMBL/GenBank/DDBJ whole genome shotgun (WGS) entry which is preliminary data.</text>
</comment>
<gene>
    <name evidence="3" type="ORF">EHS15_11470</name>
</gene>
<evidence type="ECO:0000313" key="4">
    <source>
        <dbReference type="Proteomes" id="UP000298058"/>
    </source>
</evidence>
<feature type="domain" description="SH3b" evidence="2">
    <location>
        <begin position="36"/>
        <end position="109"/>
    </location>
</feature>
<name>A0A4R9LZG6_9LEPT</name>
<reference evidence="3" key="1">
    <citation type="journal article" date="2019" name="PLoS Negl. Trop. Dis.">
        <title>Revisiting the worldwide diversity of Leptospira species in the environment.</title>
        <authorList>
            <person name="Vincent A.T."/>
            <person name="Schiettekatte O."/>
            <person name="Bourhy P."/>
            <person name="Veyrier F.J."/>
            <person name="Picardeau M."/>
        </authorList>
    </citation>
    <scope>NUCLEOTIDE SEQUENCE [LARGE SCALE GENOMIC DNA]</scope>
    <source>
        <strain evidence="3">201300427</strain>
    </source>
</reference>
<dbReference type="Gene3D" id="2.30.30.40">
    <property type="entry name" value="SH3 Domains"/>
    <property type="match status" value="1"/>
</dbReference>
<feature type="signal peptide" evidence="1">
    <location>
        <begin position="1"/>
        <end position="23"/>
    </location>
</feature>
<organism evidence="3 4">
    <name type="scientific">Leptospira idonii</name>
    <dbReference type="NCBI Taxonomy" id="1193500"/>
    <lineage>
        <taxon>Bacteria</taxon>
        <taxon>Pseudomonadati</taxon>
        <taxon>Spirochaetota</taxon>
        <taxon>Spirochaetia</taxon>
        <taxon>Leptospirales</taxon>
        <taxon>Leptospiraceae</taxon>
        <taxon>Leptospira</taxon>
    </lineage>
</organism>
<dbReference type="PROSITE" id="PS51781">
    <property type="entry name" value="SH3B"/>
    <property type="match status" value="1"/>
</dbReference>
<dbReference type="Pfam" id="PF08239">
    <property type="entry name" value="SH3_3"/>
    <property type="match status" value="1"/>
</dbReference>
<sequence length="282" mass="32314">MSSFRFVLVCVFISLHSLTPIFAEGHWDNILPEKKENTDYFVFGENVNIREKTDLKSKVIKKLQPGDKVKVLQKTKSLLTQDKIKEYWYKIKTDKEEGYVWGSLLADYQFTVGKHTILARNLGPIREGIELKSVKDRKVISELKLAPGPVGNEAWGVVSYESVAFKPNPGTLFGLKHFVFSEIEYGYTNETIISIDQEGKLSGHFSWLAGSCDPPACAESWLVFPNQTLPADSKIKRKTYKGHPNTILEVSRNYDIEDESATEYYERHHIWNGRTFQEKRGD</sequence>
<keyword evidence="4" id="KW-1185">Reference proteome</keyword>
<evidence type="ECO:0000256" key="1">
    <source>
        <dbReference type="SAM" id="SignalP"/>
    </source>
</evidence>
<evidence type="ECO:0000313" key="3">
    <source>
        <dbReference type="EMBL" id="TGN19021.1"/>
    </source>
</evidence>
<evidence type="ECO:0000259" key="2">
    <source>
        <dbReference type="PROSITE" id="PS51781"/>
    </source>
</evidence>